<evidence type="ECO:0000313" key="3">
    <source>
        <dbReference type="Proteomes" id="UP000245838"/>
    </source>
</evidence>
<reference evidence="2 3" key="1">
    <citation type="submission" date="2015-05" db="EMBL/GenBank/DDBJ databases">
        <authorList>
            <person name="Goodhead I."/>
        </authorList>
    </citation>
    <scope>NUCLEOTIDE SEQUENCE [LARGE SCALE GENOMIC DNA]</scope>
    <source>
        <strain evidence="3">morsitans</strain>
    </source>
</reference>
<feature type="region of interest" description="Disordered" evidence="1">
    <location>
        <begin position="32"/>
        <end position="70"/>
    </location>
</feature>
<organism evidence="2 3">
    <name type="scientific">Sodalis glossinidius (strain morsitans)</name>
    <dbReference type="NCBI Taxonomy" id="343509"/>
    <lineage>
        <taxon>Bacteria</taxon>
        <taxon>Pseudomonadati</taxon>
        <taxon>Pseudomonadota</taxon>
        <taxon>Gammaproteobacteria</taxon>
        <taxon>Enterobacterales</taxon>
        <taxon>Bruguierivoracaceae</taxon>
        <taxon>Sodalis</taxon>
    </lineage>
</organism>
<name>A0A193QGR0_SODGM</name>
<accession>A0A193QGR0</accession>
<proteinExistence type="predicted"/>
<dbReference type="EMBL" id="LN854557">
    <property type="protein sequence ID" value="CRL44357.1"/>
    <property type="molecule type" value="Genomic_DNA"/>
</dbReference>
<evidence type="ECO:0000256" key="1">
    <source>
        <dbReference type="SAM" id="MobiDB-lite"/>
    </source>
</evidence>
<protein>
    <submittedName>
        <fullName evidence="2">Uncharacterized protein</fullName>
    </submittedName>
</protein>
<feature type="compositionally biased region" description="Polar residues" evidence="1">
    <location>
        <begin position="32"/>
        <end position="41"/>
    </location>
</feature>
<evidence type="ECO:0000313" key="2">
    <source>
        <dbReference type="EMBL" id="CRL44357.1"/>
    </source>
</evidence>
<dbReference type="Proteomes" id="UP000245838">
    <property type="component" value="Chromosome sggmmb4_Chromosome"/>
</dbReference>
<dbReference type="AlphaFoldDB" id="A0A193QGR0"/>
<gene>
    <name evidence="2" type="ORF">SGGMMB4_01429</name>
</gene>
<sequence length="79" mass="8476">MATSAYDLHADSTLNAARPAAGFETVSVIDTRQLTPNTPSDLTAEHASSPCKPDIVPPGKFRRRSLDGKDSKLSKFGLF</sequence>